<dbReference type="AlphaFoldDB" id="A0A836CZZ6"/>
<proteinExistence type="predicted"/>
<dbReference type="Proteomes" id="UP000664991">
    <property type="component" value="Unassembled WGS sequence"/>
</dbReference>
<evidence type="ECO:0000313" key="2">
    <source>
        <dbReference type="Proteomes" id="UP000664991"/>
    </source>
</evidence>
<accession>A0A836CZZ6</accession>
<reference evidence="1 2" key="1">
    <citation type="submission" date="2020-12" db="EMBL/GenBank/DDBJ databases">
        <title>De novo assembly of Tibetan sheep genome.</title>
        <authorList>
            <person name="Li X."/>
        </authorList>
    </citation>
    <scope>NUCLEOTIDE SEQUENCE [LARGE SCALE GENOMIC DNA]</scope>
    <source>
        <tissue evidence="1">Heart</tissue>
    </source>
</reference>
<organism evidence="1 2">
    <name type="scientific">Ovis aries</name>
    <name type="common">Sheep</name>
    <dbReference type="NCBI Taxonomy" id="9940"/>
    <lineage>
        <taxon>Eukaryota</taxon>
        <taxon>Metazoa</taxon>
        <taxon>Chordata</taxon>
        <taxon>Craniata</taxon>
        <taxon>Vertebrata</taxon>
        <taxon>Euteleostomi</taxon>
        <taxon>Mammalia</taxon>
        <taxon>Eutheria</taxon>
        <taxon>Laurasiatheria</taxon>
        <taxon>Artiodactyla</taxon>
        <taxon>Ruminantia</taxon>
        <taxon>Pecora</taxon>
        <taxon>Bovidae</taxon>
        <taxon>Caprinae</taxon>
        <taxon>Ovis</taxon>
    </lineage>
</organism>
<comment type="caution">
    <text evidence="1">The sequence shown here is derived from an EMBL/GenBank/DDBJ whole genome shotgun (WGS) entry which is preliminary data.</text>
</comment>
<sequence>MKIFFLLPSRSHKRGLQSSLPGQQKGCFPLSVHSSSDVGKHRCVWCLHSLQQGSPVSVSSPWVTPADQQPTGLLQEVGKMLWTFLGSVLLALISADVRYSLESALLLALVIPAS</sequence>
<gene>
    <name evidence="1" type="ORF">JEQ12_002158</name>
</gene>
<evidence type="ECO:0000313" key="1">
    <source>
        <dbReference type="EMBL" id="KAG5204182.1"/>
    </source>
</evidence>
<name>A0A836CZZ6_SHEEP</name>
<protein>
    <submittedName>
        <fullName evidence="1">Uncharacterized protein</fullName>
    </submittedName>
</protein>
<dbReference type="EMBL" id="JAEMGP010000010">
    <property type="protein sequence ID" value="KAG5204182.1"/>
    <property type="molecule type" value="Genomic_DNA"/>
</dbReference>